<gene>
    <name evidence="1" type="ORF">Vau01_015650</name>
</gene>
<dbReference type="AlphaFoldDB" id="A0A8J3YXY3"/>
<proteinExistence type="predicted"/>
<evidence type="ECO:0000313" key="2">
    <source>
        <dbReference type="Proteomes" id="UP000612585"/>
    </source>
</evidence>
<dbReference type="Proteomes" id="UP000612585">
    <property type="component" value="Unassembled WGS sequence"/>
</dbReference>
<comment type="caution">
    <text evidence="1">The sequence shown here is derived from an EMBL/GenBank/DDBJ whole genome shotgun (WGS) entry which is preliminary data.</text>
</comment>
<sequence length="118" mass="12858">MARGEGNRREPLSPDVDDHDRPLMVITFPGLVAEIDRLLRIVDPSHPLAGRVGDLRHHGRCACTPTCRNILTAPAGSAGPYLVQLQRDDEDVIWLSLDPACTAVVDIEVLDESGLGIR</sequence>
<dbReference type="RefSeq" id="WP_203988704.1">
    <property type="nucleotide sequence ID" value="NZ_BOPG01000010.1"/>
</dbReference>
<evidence type="ECO:0000313" key="1">
    <source>
        <dbReference type="EMBL" id="GIJ54049.1"/>
    </source>
</evidence>
<organism evidence="1 2">
    <name type="scientific">Virgisporangium aurantiacum</name>
    <dbReference type="NCBI Taxonomy" id="175570"/>
    <lineage>
        <taxon>Bacteria</taxon>
        <taxon>Bacillati</taxon>
        <taxon>Actinomycetota</taxon>
        <taxon>Actinomycetes</taxon>
        <taxon>Micromonosporales</taxon>
        <taxon>Micromonosporaceae</taxon>
        <taxon>Virgisporangium</taxon>
    </lineage>
</organism>
<protein>
    <submittedName>
        <fullName evidence="1">Uncharacterized protein</fullName>
    </submittedName>
</protein>
<reference evidence="1" key="1">
    <citation type="submission" date="2021-01" db="EMBL/GenBank/DDBJ databases">
        <title>Whole genome shotgun sequence of Virgisporangium aurantiacum NBRC 16421.</title>
        <authorList>
            <person name="Komaki H."/>
            <person name="Tamura T."/>
        </authorList>
    </citation>
    <scope>NUCLEOTIDE SEQUENCE</scope>
    <source>
        <strain evidence="1">NBRC 16421</strain>
    </source>
</reference>
<dbReference type="EMBL" id="BOPG01000010">
    <property type="protein sequence ID" value="GIJ54049.1"/>
    <property type="molecule type" value="Genomic_DNA"/>
</dbReference>
<accession>A0A8J3YXY3</accession>
<name>A0A8J3YXY3_9ACTN</name>
<keyword evidence="2" id="KW-1185">Reference proteome</keyword>